<dbReference type="GO" id="GO:0034605">
    <property type="term" value="P:cellular response to heat"/>
    <property type="evidence" value="ECO:0007669"/>
    <property type="project" value="UniProtKB-UniRule"/>
</dbReference>
<evidence type="ECO:0000256" key="10">
    <source>
        <dbReference type="ARBA" id="ARBA00053875"/>
    </source>
</evidence>
<comment type="similarity">
    <text evidence="14 17 18">Belongs to the peptidase S16 family.</text>
</comment>
<reference evidence="21" key="1">
    <citation type="submission" date="2020-08" db="EMBL/GenBank/DDBJ databases">
        <title>Genome public.</title>
        <authorList>
            <person name="Liu C."/>
            <person name="Sun Q."/>
        </authorList>
    </citation>
    <scope>NUCLEOTIDE SEQUENCE</scope>
    <source>
        <strain evidence="21">NSJ-32</strain>
    </source>
</reference>
<feature type="domain" description="Lon N-terminal" evidence="20">
    <location>
        <begin position="3"/>
        <end position="195"/>
    </location>
</feature>
<dbReference type="GO" id="GO:0004252">
    <property type="term" value="F:serine-type endopeptidase activity"/>
    <property type="evidence" value="ECO:0007669"/>
    <property type="project" value="UniProtKB-UniRule"/>
</dbReference>
<dbReference type="PANTHER" id="PTHR10046">
    <property type="entry name" value="ATP DEPENDENT LON PROTEASE FAMILY MEMBER"/>
    <property type="match status" value="1"/>
</dbReference>
<dbReference type="InterPro" id="IPR027543">
    <property type="entry name" value="Lon_bac"/>
</dbReference>
<dbReference type="InterPro" id="IPR054594">
    <property type="entry name" value="Lon_lid"/>
</dbReference>
<dbReference type="Pfam" id="PF05362">
    <property type="entry name" value="Lon_C"/>
    <property type="match status" value="1"/>
</dbReference>
<dbReference type="Proteomes" id="UP000657006">
    <property type="component" value="Unassembled WGS sequence"/>
</dbReference>
<feature type="domain" description="Lon proteolytic" evidence="19">
    <location>
        <begin position="581"/>
        <end position="762"/>
    </location>
</feature>
<dbReference type="NCBIfam" id="TIGR00763">
    <property type="entry name" value="lon"/>
    <property type="match status" value="1"/>
</dbReference>
<evidence type="ECO:0000259" key="19">
    <source>
        <dbReference type="PROSITE" id="PS51786"/>
    </source>
</evidence>
<dbReference type="Gene3D" id="3.40.50.300">
    <property type="entry name" value="P-loop containing nucleotide triphosphate hydrolases"/>
    <property type="match status" value="1"/>
</dbReference>
<evidence type="ECO:0000256" key="15">
    <source>
        <dbReference type="PIRSR" id="PIRSR001174-1"/>
    </source>
</evidence>
<dbReference type="InterPro" id="IPR014721">
    <property type="entry name" value="Ribsml_uS5_D2-typ_fold_subgr"/>
</dbReference>
<dbReference type="EC" id="3.4.21.53" evidence="11 14"/>
<evidence type="ECO:0000256" key="13">
    <source>
        <dbReference type="ARBA" id="ARBA00082722"/>
    </source>
</evidence>
<evidence type="ECO:0000313" key="21">
    <source>
        <dbReference type="EMBL" id="MBC8542021.1"/>
    </source>
</evidence>
<evidence type="ECO:0000256" key="1">
    <source>
        <dbReference type="ARBA" id="ARBA00004496"/>
    </source>
</evidence>
<proteinExistence type="evidence at transcript level"/>
<evidence type="ECO:0000313" key="22">
    <source>
        <dbReference type="Proteomes" id="UP000657006"/>
    </source>
</evidence>
<dbReference type="PRINTS" id="PR00830">
    <property type="entry name" value="ENDOLAPTASE"/>
</dbReference>
<dbReference type="RefSeq" id="WP_249289112.1">
    <property type="nucleotide sequence ID" value="NZ_JACRSQ010000001.1"/>
</dbReference>
<organism evidence="21 22">
    <name type="scientific">Bianquea renquensis</name>
    <dbReference type="NCBI Taxonomy" id="2763661"/>
    <lineage>
        <taxon>Bacteria</taxon>
        <taxon>Bacillati</taxon>
        <taxon>Bacillota</taxon>
        <taxon>Clostridia</taxon>
        <taxon>Eubacteriales</taxon>
        <taxon>Bianqueaceae</taxon>
        <taxon>Bianquea</taxon>
    </lineage>
</organism>
<dbReference type="InterPro" id="IPR003959">
    <property type="entry name" value="ATPase_AAA_core"/>
</dbReference>
<evidence type="ECO:0000256" key="5">
    <source>
        <dbReference type="ARBA" id="ARBA00022801"/>
    </source>
</evidence>
<dbReference type="InterPro" id="IPR008269">
    <property type="entry name" value="Lon_proteolytic"/>
</dbReference>
<evidence type="ECO:0000256" key="14">
    <source>
        <dbReference type="HAMAP-Rule" id="MF_01973"/>
    </source>
</evidence>
<dbReference type="PROSITE" id="PS01046">
    <property type="entry name" value="LON_SER"/>
    <property type="match status" value="1"/>
</dbReference>
<dbReference type="PIRSF" id="PIRSF001174">
    <property type="entry name" value="Lon_proteas"/>
    <property type="match status" value="1"/>
</dbReference>
<dbReference type="SMART" id="SM00464">
    <property type="entry name" value="LON"/>
    <property type="match status" value="1"/>
</dbReference>
<comment type="subunit">
    <text evidence="14">Homohexamer. Organized in a ring with a central cavity.</text>
</comment>
<dbReference type="InterPro" id="IPR020568">
    <property type="entry name" value="Ribosomal_Su5_D2-typ_SF"/>
</dbReference>
<dbReference type="InterPro" id="IPR003111">
    <property type="entry name" value="Lon_prtase_N"/>
</dbReference>
<dbReference type="InterPro" id="IPR015947">
    <property type="entry name" value="PUA-like_sf"/>
</dbReference>
<gene>
    <name evidence="14 21" type="primary">lon</name>
    <name evidence="21" type="ORF">H8730_00455</name>
</gene>
<keyword evidence="8 14" id="KW-0346">Stress response</keyword>
<feature type="binding site" evidence="14 16">
    <location>
        <begin position="345"/>
        <end position="352"/>
    </location>
    <ligand>
        <name>ATP</name>
        <dbReference type="ChEBI" id="CHEBI:30616"/>
    </ligand>
</feature>
<dbReference type="Gene3D" id="2.30.130.40">
    <property type="entry name" value="LON domain-like"/>
    <property type="match status" value="1"/>
</dbReference>
<dbReference type="InterPro" id="IPR008268">
    <property type="entry name" value="Peptidase_S16_AS"/>
</dbReference>
<dbReference type="GO" id="GO:0004176">
    <property type="term" value="F:ATP-dependent peptidase activity"/>
    <property type="evidence" value="ECO:0007669"/>
    <property type="project" value="UniProtKB-UniRule"/>
</dbReference>
<evidence type="ECO:0000256" key="6">
    <source>
        <dbReference type="ARBA" id="ARBA00022825"/>
    </source>
</evidence>
<dbReference type="SMART" id="SM00382">
    <property type="entry name" value="AAA"/>
    <property type="match status" value="1"/>
</dbReference>
<dbReference type="InterPro" id="IPR003593">
    <property type="entry name" value="AAA+_ATPase"/>
</dbReference>
<dbReference type="InterPro" id="IPR027065">
    <property type="entry name" value="Lon_Prtase"/>
</dbReference>
<evidence type="ECO:0000256" key="7">
    <source>
        <dbReference type="ARBA" id="ARBA00022840"/>
    </source>
</evidence>
<keyword evidence="22" id="KW-1185">Reference proteome</keyword>
<dbReference type="EMBL" id="JACRSQ010000001">
    <property type="protein sequence ID" value="MBC8542021.1"/>
    <property type="molecule type" value="Genomic_DNA"/>
</dbReference>
<keyword evidence="2 14" id="KW-0963">Cytoplasm</keyword>
<dbReference type="InterPro" id="IPR027417">
    <property type="entry name" value="P-loop_NTPase"/>
</dbReference>
<dbReference type="AlphaFoldDB" id="A0A926DQ93"/>
<dbReference type="SUPFAM" id="SSF52540">
    <property type="entry name" value="P-loop containing nucleoside triphosphate hydrolases"/>
    <property type="match status" value="1"/>
</dbReference>
<evidence type="ECO:0000256" key="11">
    <source>
        <dbReference type="ARBA" id="ARBA00066743"/>
    </source>
</evidence>
<dbReference type="GO" id="GO:0006515">
    <property type="term" value="P:protein quality control for misfolded or incompletely synthesized proteins"/>
    <property type="evidence" value="ECO:0007669"/>
    <property type="project" value="UniProtKB-UniRule"/>
</dbReference>
<dbReference type="GO" id="GO:0043565">
    <property type="term" value="F:sequence-specific DNA binding"/>
    <property type="evidence" value="ECO:0007669"/>
    <property type="project" value="UniProtKB-UniRule"/>
</dbReference>
<evidence type="ECO:0000256" key="4">
    <source>
        <dbReference type="ARBA" id="ARBA00022741"/>
    </source>
</evidence>
<dbReference type="SUPFAM" id="SSF88697">
    <property type="entry name" value="PUA domain-like"/>
    <property type="match status" value="1"/>
</dbReference>
<evidence type="ECO:0000256" key="3">
    <source>
        <dbReference type="ARBA" id="ARBA00022670"/>
    </source>
</evidence>
<dbReference type="HAMAP" id="MF_01973">
    <property type="entry name" value="lon_bact"/>
    <property type="match status" value="1"/>
</dbReference>
<dbReference type="Gene3D" id="1.20.58.1480">
    <property type="match status" value="1"/>
</dbReference>
<comment type="catalytic activity">
    <reaction evidence="9 14 17">
        <text>Hydrolysis of proteins in presence of ATP.</text>
        <dbReference type="EC" id="3.4.21.53"/>
    </reaction>
</comment>
<evidence type="ECO:0000259" key="20">
    <source>
        <dbReference type="PROSITE" id="PS51787"/>
    </source>
</evidence>
<comment type="induction">
    <text evidence="14">By heat shock.</text>
</comment>
<dbReference type="Pfam" id="PF00004">
    <property type="entry name" value="AAA"/>
    <property type="match status" value="1"/>
</dbReference>
<dbReference type="PROSITE" id="PS51787">
    <property type="entry name" value="LON_N"/>
    <property type="match status" value="1"/>
</dbReference>
<evidence type="ECO:0000256" key="8">
    <source>
        <dbReference type="ARBA" id="ARBA00023016"/>
    </source>
</evidence>
<dbReference type="GO" id="GO:0005524">
    <property type="term" value="F:ATP binding"/>
    <property type="evidence" value="ECO:0007669"/>
    <property type="project" value="UniProtKB-UniRule"/>
</dbReference>
<dbReference type="Pfam" id="PF02190">
    <property type="entry name" value="LON_substr_bdg"/>
    <property type="match status" value="1"/>
</dbReference>
<keyword evidence="7 14" id="KW-0067">ATP-binding</keyword>
<dbReference type="InterPro" id="IPR046336">
    <property type="entry name" value="Lon_prtase_N_sf"/>
</dbReference>
<name>A0A926DQ93_9FIRM</name>
<dbReference type="GO" id="GO:0005737">
    <property type="term" value="C:cytoplasm"/>
    <property type="evidence" value="ECO:0007669"/>
    <property type="project" value="UniProtKB-SubCell"/>
</dbReference>
<dbReference type="GO" id="GO:0016887">
    <property type="term" value="F:ATP hydrolysis activity"/>
    <property type="evidence" value="ECO:0007669"/>
    <property type="project" value="UniProtKB-UniRule"/>
</dbReference>
<evidence type="ECO:0000256" key="18">
    <source>
        <dbReference type="RuleBase" id="RU000591"/>
    </source>
</evidence>
<dbReference type="Gene3D" id="3.30.230.10">
    <property type="match status" value="1"/>
</dbReference>
<dbReference type="Gene3D" id="1.10.8.60">
    <property type="match status" value="1"/>
</dbReference>
<dbReference type="CDD" id="cd19500">
    <property type="entry name" value="RecA-like_Lon"/>
    <property type="match status" value="1"/>
</dbReference>
<dbReference type="Gene3D" id="1.20.5.5270">
    <property type="match status" value="1"/>
</dbReference>
<keyword evidence="3 14" id="KW-0645">Protease</keyword>
<evidence type="ECO:0000256" key="12">
    <source>
        <dbReference type="ARBA" id="ARBA00071934"/>
    </source>
</evidence>
<feature type="active site" evidence="14 15">
    <location>
        <position position="711"/>
    </location>
</feature>
<keyword evidence="5 14" id="KW-0378">Hydrolase</keyword>
<comment type="subcellular location">
    <subcellularLocation>
        <location evidence="1 14">Cytoplasm</location>
    </subcellularLocation>
</comment>
<evidence type="ECO:0000256" key="9">
    <source>
        <dbReference type="ARBA" id="ARBA00050665"/>
    </source>
</evidence>
<dbReference type="Pfam" id="PF22667">
    <property type="entry name" value="Lon_lid"/>
    <property type="match status" value="1"/>
</dbReference>
<feature type="active site" evidence="14 15">
    <location>
        <position position="668"/>
    </location>
</feature>
<keyword evidence="6 14" id="KW-0720">Serine protease</keyword>
<evidence type="ECO:0000256" key="2">
    <source>
        <dbReference type="ARBA" id="ARBA00022490"/>
    </source>
</evidence>
<protein>
    <recommendedName>
        <fullName evidence="12 14">Lon protease</fullName>
        <ecNumber evidence="11 14">3.4.21.53</ecNumber>
    </recommendedName>
    <alternativeName>
        <fullName evidence="13 14">ATP-dependent protease La</fullName>
    </alternativeName>
</protein>
<dbReference type="FunFam" id="3.40.50.300:FF:000021">
    <property type="entry name" value="Lon protease homolog"/>
    <property type="match status" value="1"/>
</dbReference>
<evidence type="ECO:0000256" key="16">
    <source>
        <dbReference type="PIRSR" id="PIRSR001174-2"/>
    </source>
</evidence>
<dbReference type="PROSITE" id="PS51786">
    <property type="entry name" value="LON_PROTEOLYTIC"/>
    <property type="match status" value="1"/>
</dbReference>
<accession>A0A926DQ93</accession>
<dbReference type="InterPro" id="IPR004815">
    <property type="entry name" value="Lon_bac/euk-typ"/>
</dbReference>
<comment type="function">
    <text evidence="10 14">ATP-dependent serine protease that mediates the selective degradation of mutant and abnormal proteins as well as certain short-lived regulatory proteins. Required for cellular homeostasis and for survival from DNA damage and developmental changes induced by stress. Degrades polypeptides processively to yield small peptide fragments that are 5 to 10 amino acids long. Binds to DNA in a double-stranded, site-specific manner.</text>
</comment>
<evidence type="ECO:0000256" key="17">
    <source>
        <dbReference type="PROSITE-ProRule" id="PRU01122"/>
    </source>
</evidence>
<dbReference type="SUPFAM" id="SSF54211">
    <property type="entry name" value="Ribosomal protein S5 domain 2-like"/>
    <property type="match status" value="1"/>
</dbReference>
<sequence>MELPVLVIRGFVLFPGQLANFEVAREISIRAIEEAIAEGEHIFIGIQQNPMAEDPGREGLYSTILLARIMKLFRVPGEQVRVMVEAKERCKLVEVTGQNPFRASALAITPEEDAAQEYDHAMMRLLRESFEEYASLVEVVPETAQKIEGIETLSALTDELASDLALEYGDKVALFTMEDPRERGQRILQLLQREKEILRLKKEIQGSVVQGISKNQKDAYLREQLHVIQEALGEGKHQELKKFQPLLQDERLPPVVREKIEKELHHLSELSIMSPEYSLYAEYLEQIAALPWGVKSEETISIPEVRRKLDEDHQGLQKVKGRVLEYLAVRKISPSASSPILCLVGPPGVGKTSIAASIAEAIGRRYVRISLGGVRDEAEIRGHRKTYIGAMPGRIINGLRLAKTANPLMLLDEIDKMASDLRGDPTAALLEVLDTSLNHEFRDAYIEVPFDLSDVFFIATANSLTNVPRPLLDRMEIIEMESYTPFEKVSIAQRHLLPKLLKRYGLKKTQIKVRDAVYTKIIQGYTREAGVRDLERNLDKICRKALQFLVEQNKNSVTITEKNLETYLGSPIYFGDTALSGNEIGLVNGLAWTSVGGDILRIEACVMGGSGKLEMTGRLGEVMRESAHIAYSYLRSIAEDLGLQETFFKKHDFHLHIPEGAVPKDGPSAGITMAVALISAATKKPVRMDTAMTGELTLQGRVLPIGGLKEKLLAAKQQGIDRVLVPEQNRRQVAKLEPDVTDGMTIQYVSNMDEVTKLAFAEE</sequence>
<comment type="caution">
    <text evidence="21">The sequence shown here is derived from an EMBL/GenBank/DDBJ whole genome shotgun (WGS) entry which is preliminary data.</text>
</comment>
<keyword evidence="4 14" id="KW-0547">Nucleotide-binding</keyword>